<comment type="similarity">
    <text evidence="1 8">Belongs to the RdRP family.</text>
</comment>
<feature type="region of interest" description="Disordered" evidence="9">
    <location>
        <begin position="73"/>
        <end position="107"/>
    </location>
</feature>
<protein>
    <recommendedName>
        <fullName evidence="8">RNA-dependent RNA polymerase</fullName>
        <ecNumber evidence="8">2.7.7.48</ecNumber>
    </recommendedName>
</protein>
<evidence type="ECO:0000313" key="13">
    <source>
        <dbReference type="Proteomes" id="UP001652623"/>
    </source>
</evidence>
<feature type="domain" description="RDRP C-terminal head" evidence="12">
    <location>
        <begin position="858"/>
        <end position="972"/>
    </location>
</feature>
<evidence type="ECO:0000256" key="8">
    <source>
        <dbReference type="RuleBase" id="RU363098"/>
    </source>
</evidence>
<dbReference type="InterPro" id="IPR007855">
    <property type="entry name" value="RDRP"/>
</dbReference>
<evidence type="ECO:0000313" key="14">
    <source>
        <dbReference type="RefSeq" id="XP_060668957.1"/>
    </source>
</evidence>
<dbReference type="Proteomes" id="UP001652623">
    <property type="component" value="Chromosome 11"/>
</dbReference>
<evidence type="ECO:0000256" key="7">
    <source>
        <dbReference type="ARBA" id="ARBA00048744"/>
    </source>
</evidence>
<evidence type="ECO:0000259" key="11">
    <source>
        <dbReference type="Pfam" id="PF26252"/>
    </source>
</evidence>
<feature type="domain" description="RDRP core" evidence="10">
    <location>
        <begin position="211"/>
        <end position="837"/>
    </location>
</feature>
<feature type="domain" description="RDRP helical" evidence="11">
    <location>
        <begin position="124"/>
        <end position="188"/>
    </location>
</feature>
<dbReference type="Pfam" id="PF05183">
    <property type="entry name" value="RdRP"/>
    <property type="match status" value="1"/>
</dbReference>
<dbReference type="EC" id="2.7.7.48" evidence="8"/>
<dbReference type="RefSeq" id="XP_060668957.1">
    <property type="nucleotide sequence ID" value="XM_060812974.1"/>
</dbReference>
<dbReference type="Pfam" id="PF26252">
    <property type="entry name" value="RdRP_helical"/>
    <property type="match status" value="1"/>
</dbReference>
<reference evidence="14" key="1">
    <citation type="submission" date="2025-08" db="UniProtKB">
        <authorList>
            <consortium name="RefSeq"/>
        </authorList>
    </citation>
    <scope>IDENTIFICATION</scope>
    <source>
        <tissue evidence="14">Seedling</tissue>
    </source>
</reference>
<evidence type="ECO:0000256" key="3">
    <source>
        <dbReference type="ARBA" id="ARBA00022679"/>
    </source>
</evidence>
<dbReference type="GeneID" id="107405543"/>
<comment type="catalytic activity">
    <reaction evidence="7 8">
        <text>RNA(n) + a ribonucleoside 5'-triphosphate = RNA(n+1) + diphosphate</text>
        <dbReference type="Rhea" id="RHEA:21248"/>
        <dbReference type="Rhea" id="RHEA-COMP:14527"/>
        <dbReference type="Rhea" id="RHEA-COMP:17342"/>
        <dbReference type="ChEBI" id="CHEBI:33019"/>
        <dbReference type="ChEBI" id="CHEBI:61557"/>
        <dbReference type="ChEBI" id="CHEBI:140395"/>
        <dbReference type="EC" id="2.7.7.48"/>
    </reaction>
</comment>
<dbReference type="GO" id="GO:0003968">
    <property type="term" value="F:RNA-directed RNA polymerase activity"/>
    <property type="evidence" value="ECO:0007669"/>
    <property type="project" value="UniProtKB-KW"/>
</dbReference>
<evidence type="ECO:0000256" key="1">
    <source>
        <dbReference type="ARBA" id="ARBA00005762"/>
    </source>
</evidence>
<keyword evidence="6 8" id="KW-0943">RNA-mediated gene silencing</keyword>
<name>A0ABM3ZWV5_ZIZJJ</name>
<proteinExistence type="inferred from homology"/>
<evidence type="ECO:0000256" key="5">
    <source>
        <dbReference type="ARBA" id="ARBA00022884"/>
    </source>
</evidence>
<organism evidence="13 14">
    <name type="scientific">Ziziphus jujuba</name>
    <name type="common">Chinese jujube</name>
    <name type="synonym">Ziziphus sativa</name>
    <dbReference type="NCBI Taxonomy" id="326968"/>
    <lineage>
        <taxon>Eukaryota</taxon>
        <taxon>Viridiplantae</taxon>
        <taxon>Streptophyta</taxon>
        <taxon>Embryophyta</taxon>
        <taxon>Tracheophyta</taxon>
        <taxon>Spermatophyta</taxon>
        <taxon>Magnoliopsida</taxon>
        <taxon>eudicotyledons</taxon>
        <taxon>Gunneridae</taxon>
        <taxon>Pentapetalae</taxon>
        <taxon>rosids</taxon>
        <taxon>fabids</taxon>
        <taxon>Rosales</taxon>
        <taxon>Rhamnaceae</taxon>
        <taxon>Paliureae</taxon>
        <taxon>Ziziphus</taxon>
    </lineage>
</organism>
<evidence type="ECO:0000259" key="10">
    <source>
        <dbReference type="Pfam" id="PF05183"/>
    </source>
</evidence>
<dbReference type="Pfam" id="PF26253">
    <property type="entry name" value="RdRP_head"/>
    <property type="match status" value="1"/>
</dbReference>
<keyword evidence="13" id="KW-1185">Reference proteome</keyword>
<dbReference type="PANTHER" id="PTHR23079">
    <property type="entry name" value="RNA-DEPENDENT RNA POLYMERASE"/>
    <property type="match status" value="1"/>
</dbReference>
<evidence type="ECO:0000256" key="6">
    <source>
        <dbReference type="ARBA" id="ARBA00023158"/>
    </source>
</evidence>
<keyword evidence="4 8" id="KW-0548">Nucleotidyltransferase</keyword>
<evidence type="ECO:0000256" key="4">
    <source>
        <dbReference type="ARBA" id="ARBA00022695"/>
    </source>
</evidence>
<gene>
    <name evidence="14" type="primary">LOC107405543</name>
</gene>
<dbReference type="InterPro" id="IPR058751">
    <property type="entry name" value="RDRP_helical"/>
</dbReference>
<feature type="compositionally biased region" description="Polar residues" evidence="9">
    <location>
        <begin position="97"/>
        <end position="106"/>
    </location>
</feature>
<keyword evidence="2 8" id="KW-0696">RNA-directed RNA polymerase</keyword>
<evidence type="ECO:0000256" key="2">
    <source>
        <dbReference type="ARBA" id="ARBA00022484"/>
    </source>
</evidence>
<sequence length="981" mass="112652">MADPSSEVLLPPSVEQLIQKICIEQNQTPPHADLKRKLADRGEEESLRILNDIARQKIRTNLSACINHWLKNNHHQPNSPSSSPSKPPFVARLYGNPQDSLSSTSEAVPDFMVTEPPRESERAVLEALGELQFRKQFLILSYSGGKELQTVISAEEIRRLKDLPMIQFEQRVWQSLGQSYALREDRRMYPDWDCGKTHIYHCHVYLNGNTSFKGPYLNKTRTHLQKVLGDDNVLIVKFEEEDKDCPLCYYYGAYSKIAKEGISVGLRRYRFFVFKDGGKEEKKKNPTSSPVKCYFIRLETDAFIDKVGSYKLSNRTVAEARSYFMHAHTVSSVPTYMARLSLILSKTISLETDLSSVNVEPIRDEYCKDEHGNCIFRDGEPLVHTDGTGFISKDLALLCPKNLQKGEHLSKEDNERILNHDEPKDKVLETKLEFKSREPPLLIQFRLFYNGYAVKGTFLLNKKLPPRTMQIRDSMVKVERDENLSNNQTANSMEIVGTSNPPKKTYLSRNLIALLSHGGVPNEYFMNILQKALQDTHGAFSNKRAALRVSFNNGEIDDNFAVARMILSGIPLEESWLQYRLSILMREEKKSLREGRLYVPECYYLMGTVDPTGKLESNEVCIVLDNGQVSGKVLVYRNPGLHFGDIHVLKATYVEELESFVGNFKYAIFFSRKGPRSIADEIAGGDFDGDMYWISRNPQLLEYFKPSEPWNPSSSMPKVANKKPNLFSDEELDDELFKLFLKARFQPSFAMSEAADSWLALMDRFLMLDNDNAEEKNVVKQKMLQLIDIYYDALDAPKKGGKVVVPDELKVRQFPHYMEKKKCYKSTSILGLIYDAVRSYQEEDHSTEEISKLPCFDVEVPEACYTKWNKHYVRYRAEMSNALQDEDKDRKNEAADWVNNKYKEILYEAEEFEQSERNIEDICNEALAIYNLAYDYAKNNACVGKCGFAWKVAGPALLKLYAMKQNEKAFMCLPSVLRELF</sequence>
<evidence type="ECO:0000259" key="12">
    <source>
        <dbReference type="Pfam" id="PF26253"/>
    </source>
</evidence>
<keyword evidence="3 8" id="KW-0808">Transferase</keyword>
<dbReference type="InterPro" id="IPR058752">
    <property type="entry name" value="RDRP_C_head"/>
</dbReference>
<comment type="function">
    <text evidence="8">Probably involved in the RNA silencing pathway and required for the generation of small interfering RNAs (siRNAs).</text>
</comment>
<accession>A0ABM3ZWV5</accession>
<evidence type="ECO:0000256" key="9">
    <source>
        <dbReference type="SAM" id="MobiDB-lite"/>
    </source>
</evidence>
<dbReference type="PANTHER" id="PTHR23079:SF55">
    <property type="entry name" value="RNA-DIRECTED RNA POLYMERASE"/>
    <property type="match status" value="1"/>
</dbReference>
<dbReference type="InterPro" id="IPR057596">
    <property type="entry name" value="RDRP_core"/>
</dbReference>
<keyword evidence="5 8" id="KW-0694">RNA-binding</keyword>